<keyword evidence="3 6" id="KW-0812">Transmembrane</keyword>
<dbReference type="InterPro" id="IPR050833">
    <property type="entry name" value="Poly_Biosynth_Transport"/>
</dbReference>
<dbReference type="PANTHER" id="PTHR30250:SF11">
    <property type="entry name" value="O-ANTIGEN TRANSPORTER-RELATED"/>
    <property type="match status" value="1"/>
</dbReference>
<proteinExistence type="predicted"/>
<feature type="transmembrane region" description="Helical" evidence="6">
    <location>
        <begin position="98"/>
        <end position="118"/>
    </location>
</feature>
<evidence type="ECO:0000313" key="7">
    <source>
        <dbReference type="EMBL" id="GAG40288.1"/>
    </source>
</evidence>
<feature type="transmembrane region" description="Helical" evidence="6">
    <location>
        <begin position="151"/>
        <end position="172"/>
    </location>
</feature>
<dbReference type="GO" id="GO:0005886">
    <property type="term" value="C:plasma membrane"/>
    <property type="evidence" value="ECO:0007669"/>
    <property type="project" value="UniProtKB-SubCell"/>
</dbReference>
<organism evidence="7">
    <name type="scientific">marine sediment metagenome</name>
    <dbReference type="NCBI Taxonomy" id="412755"/>
    <lineage>
        <taxon>unclassified sequences</taxon>
        <taxon>metagenomes</taxon>
        <taxon>ecological metagenomes</taxon>
    </lineage>
</organism>
<sequence>ARADMYLIGYFLGTTSVGYYSIAVLVAELVFLAPQVAGQLIFPKAAAQEKDSHLLAARVNRISIVYSLVLVLGVVAVGKYIIVFLFGPDFIKSFYPMLFLLPGIIAINSGSTLGYYLGGREGYPPILIVAIFSALVTNIFLNLVLIPKFGIVGAAISSSIAYMIYILVYCIYFKRQTGLVFKDFLIPKWQDLVYLRTQIRLHK</sequence>
<keyword evidence="4 6" id="KW-1133">Transmembrane helix</keyword>
<accession>X0XUI7</accession>
<protein>
    <submittedName>
        <fullName evidence="7">Uncharacterized protein</fullName>
    </submittedName>
</protein>
<comment type="caution">
    <text evidence="7">The sequence shown here is derived from an EMBL/GenBank/DDBJ whole genome shotgun (WGS) entry which is preliminary data.</text>
</comment>
<comment type="subcellular location">
    <subcellularLocation>
        <location evidence="1">Cell membrane</location>
        <topology evidence="1">Multi-pass membrane protein</topology>
    </subcellularLocation>
</comment>
<reference evidence="7" key="1">
    <citation type="journal article" date="2014" name="Front. Microbiol.">
        <title>High frequency of phylogenetically diverse reductive dehalogenase-homologous genes in deep subseafloor sedimentary metagenomes.</title>
        <authorList>
            <person name="Kawai M."/>
            <person name="Futagami T."/>
            <person name="Toyoda A."/>
            <person name="Takaki Y."/>
            <person name="Nishi S."/>
            <person name="Hori S."/>
            <person name="Arai W."/>
            <person name="Tsubouchi T."/>
            <person name="Morono Y."/>
            <person name="Uchiyama I."/>
            <person name="Ito T."/>
            <person name="Fujiyama A."/>
            <person name="Inagaki F."/>
            <person name="Takami H."/>
        </authorList>
    </citation>
    <scope>NUCLEOTIDE SEQUENCE</scope>
    <source>
        <strain evidence="7">Expedition CK06-06</strain>
    </source>
</reference>
<evidence type="ECO:0000256" key="2">
    <source>
        <dbReference type="ARBA" id="ARBA00022475"/>
    </source>
</evidence>
<gene>
    <name evidence="7" type="ORF">S01H1_64058</name>
</gene>
<feature type="non-terminal residue" evidence="7">
    <location>
        <position position="1"/>
    </location>
</feature>
<keyword evidence="2" id="KW-1003">Cell membrane</keyword>
<name>X0XUI7_9ZZZZ</name>
<dbReference type="AlphaFoldDB" id="X0XUI7"/>
<dbReference type="EMBL" id="BARS01042205">
    <property type="protein sequence ID" value="GAG40288.1"/>
    <property type="molecule type" value="Genomic_DNA"/>
</dbReference>
<evidence type="ECO:0000256" key="4">
    <source>
        <dbReference type="ARBA" id="ARBA00022989"/>
    </source>
</evidence>
<evidence type="ECO:0000256" key="5">
    <source>
        <dbReference type="ARBA" id="ARBA00023136"/>
    </source>
</evidence>
<dbReference type="PANTHER" id="PTHR30250">
    <property type="entry name" value="PST FAMILY PREDICTED COLANIC ACID TRANSPORTER"/>
    <property type="match status" value="1"/>
</dbReference>
<feature type="transmembrane region" description="Helical" evidence="6">
    <location>
        <begin position="63"/>
        <end position="86"/>
    </location>
</feature>
<keyword evidence="5 6" id="KW-0472">Membrane</keyword>
<evidence type="ECO:0000256" key="3">
    <source>
        <dbReference type="ARBA" id="ARBA00022692"/>
    </source>
</evidence>
<evidence type="ECO:0000256" key="6">
    <source>
        <dbReference type="SAM" id="Phobius"/>
    </source>
</evidence>
<feature type="transmembrane region" description="Helical" evidence="6">
    <location>
        <begin position="20"/>
        <end position="42"/>
    </location>
</feature>
<feature type="transmembrane region" description="Helical" evidence="6">
    <location>
        <begin position="125"/>
        <end position="145"/>
    </location>
</feature>
<evidence type="ECO:0000256" key="1">
    <source>
        <dbReference type="ARBA" id="ARBA00004651"/>
    </source>
</evidence>